<dbReference type="Pfam" id="PF13372">
    <property type="entry name" value="Alginate_exp"/>
    <property type="match status" value="1"/>
</dbReference>
<sequence length="430" mass="47598">MIFVKPISEEPEYSDTINSESIHSEINTVRVIIMNNALSCFKKSALFISILSSIAATNTFAADDTGFIAGSETKVNFRYRFENVDQDGQTNDAQASTLRSRISFKSGEVSHFRLNAEVDNVTTIGADDYNDASGFRSNTGYPVVADPTGTSLNQLNLTYKNDGTSVTLGRQRINLNNQRFVGGVAWRQNEQTYDGIRGQHSFNDALSVDYSYIYYVSRIFGPDGPKRGLDGDFHFINAHYKLNKDHKFTGFAYLLEDDSWANSNDTYGIDYNGKFGSLKAHASFATQSNGDFDANYFAIDGTMKLAMFNVTVGLEQLGSDNGNYGFSTPLATAHKFQGFADKFLGTPKTGVKDYYSKIATKIGPVAVAGFYHQFDAVEGDQNYGSEIDLVATYKVHKTTTLLAKYADYNADDLATDTQKFWLMANVNFSL</sequence>
<dbReference type="Proteomes" id="UP000273022">
    <property type="component" value="Unassembled WGS sequence"/>
</dbReference>
<dbReference type="AlphaFoldDB" id="A0A3A6U8A1"/>
<comment type="caution">
    <text evidence="2">The sequence shown here is derived from an EMBL/GenBank/DDBJ whole genome shotgun (WGS) entry which is preliminary data.</text>
</comment>
<protein>
    <recommendedName>
        <fullName evidence="1">Alginate export domain-containing protein</fullName>
    </recommendedName>
</protein>
<dbReference type="InterPro" id="IPR023614">
    <property type="entry name" value="Porin_dom_sf"/>
</dbReference>
<accession>A0A3A6U8A1</accession>
<evidence type="ECO:0000313" key="3">
    <source>
        <dbReference type="Proteomes" id="UP000273022"/>
    </source>
</evidence>
<gene>
    <name evidence="2" type="ORF">D5R81_06790</name>
</gene>
<evidence type="ECO:0000313" key="2">
    <source>
        <dbReference type="EMBL" id="RJY18144.1"/>
    </source>
</evidence>
<dbReference type="Gene3D" id="2.40.160.10">
    <property type="entry name" value="Porin"/>
    <property type="match status" value="1"/>
</dbReference>
<dbReference type="EMBL" id="QYYH01000031">
    <property type="protein sequence ID" value="RJY18144.1"/>
    <property type="molecule type" value="Genomic_DNA"/>
</dbReference>
<reference evidence="2 3" key="1">
    <citation type="submission" date="2018-09" db="EMBL/GenBank/DDBJ databases">
        <title>Phylogeny of the Shewanellaceae, and recommendation for two new genera, Pseudoshewanella and Parashewanella.</title>
        <authorList>
            <person name="Wang G."/>
        </authorList>
    </citation>
    <scope>NUCLEOTIDE SEQUENCE [LARGE SCALE GENOMIC DNA]</scope>
    <source>
        <strain evidence="2 3">KCTC 22492</strain>
    </source>
</reference>
<proteinExistence type="predicted"/>
<evidence type="ECO:0000259" key="1">
    <source>
        <dbReference type="Pfam" id="PF13372"/>
    </source>
</evidence>
<feature type="domain" description="Alginate export" evidence="1">
    <location>
        <begin position="76"/>
        <end position="201"/>
    </location>
</feature>
<dbReference type="InterPro" id="IPR025388">
    <property type="entry name" value="Alginate_export_dom"/>
</dbReference>
<keyword evidence="3" id="KW-1185">Reference proteome</keyword>
<name>A0A3A6U8A1_9GAMM</name>
<organism evidence="2 3">
    <name type="scientific">Parashewanella spongiae</name>
    <dbReference type="NCBI Taxonomy" id="342950"/>
    <lineage>
        <taxon>Bacteria</taxon>
        <taxon>Pseudomonadati</taxon>
        <taxon>Pseudomonadota</taxon>
        <taxon>Gammaproteobacteria</taxon>
        <taxon>Alteromonadales</taxon>
        <taxon>Shewanellaceae</taxon>
        <taxon>Parashewanella</taxon>
    </lineage>
</organism>